<dbReference type="PANTHER" id="PTHR45823:SF1">
    <property type="entry name" value="T-SNARE COILED-COIL HOMOLOGY DOMAIN-CONTAINING PROTEIN"/>
    <property type="match status" value="1"/>
</dbReference>
<organism evidence="2 3">
    <name type="scientific">Mytilus galloprovincialis</name>
    <name type="common">Mediterranean mussel</name>
    <dbReference type="NCBI Taxonomy" id="29158"/>
    <lineage>
        <taxon>Eukaryota</taxon>
        <taxon>Metazoa</taxon>
        <taxon>Spiralia</taxon>
        <taxon>Lophotrochozoa</taxon>
        <taxon>Mollusca</taxon>
        <taxon>Bivalvia</taxon>
        <taxon>Autobranchia</taxon>
        <taxon>Pteriomorphia</taxon>
        <taxon>Mytilida</taxon>
        <taxon>Mytiloidea</taxon>
        <taxon>Mytilidae</taxon>
        <taxon>Mytilinae</taxon>
        <taxon>Mytilus</taxon>
    </lineage>
</organism>
<dbReference type="EMBL" id="UYJE01001560">
    <property type="protein sequence ID" value="VDI03032.1"/>
    <property type="molecule type" value="Genomic_DNA"/>
</dbReference>
<dbReference type="PANTHER" id="PTHR45823">
    <property type="entry name" value="T-SNARE COILED-COIL HOMOLOGY DOMAIN-CONTAINING PROTEIN"/>
    <property type="match status" value="1"/>
</dbReference>
<feature type="region of interest" description="Disordered" evidence="1">
    <location>
        <begin position="36"/>
        <end position="77"/>
    </location>
</feature>
<proteinExistence type="predicted"/>
<dbReference type="OrthoDB" id="6118021at2759"/>
<feature type="compositionally biased region" description="Basic and acidic residues" evidence="1">
    <location>
        <begin position="53"/>
        <end position="69"/>
    </location>
</feature>
<feature type="region of interest" description="Disordered" evidence="1">
    <location>
        <begin position="1"/>
        <end position="23"/>
    </location>
</feature>
<feature type="region of interest" description="Disordered" evidence="1">
    <location>
        <begin position="130"/>
        <end position="153"/>
    </location>
</feature>
<sequence>MDSAENRFETPRLTAQGRPVLPRSRSCETFHDLTPTGEISIRVNQDQWPSQENTDRYEKDGIHHTDKRPLSGGLSPSTKVAIDQAKNKEVSNRATVVHLEPNATWPKAEGSTIAAGTVIAEGYAEAEGTAEAKGSAEGDSGNTRRVATSCESRWDSGDLPRTLDRGVLHNMGATYQALPLTSRGRFRVGVNRTDHEHSTDEMTSNLNYSGISNKPNFDRDYDINLQNKNYYKKKPVLYDGETNWEDYLVQFELIAAINKWSDLEKALELATSLRGTAQSILTNLRPEMRTNFVQLTAALASRFQPENQAEMYRAQMKSKIRGRTEQIPVLGQDIKRLVRLAYPSAPMEVRDYLARDCFIDSLNDADMEWAIFQAKAKNIDNAIQVALEYEAFQNNRRKLRH</sequence>
<protein>
    <submittedName>
        <fullName evidence="2">Uncharacterized protein</fullName>
    </submittedName>
</protein>
<reference evidence="2" key="1">
    <citation type="submission" date="2018-11" db="EMBL/GenBank/DDBJ databases">
        <authorList>
            <person name="Alioto T."/>
            <person name="Alioto T."/>
        </authorList>
    </citation>
    <scope>NUCLEOTIDE SEQUENCE</scope>
</reference>
<evidence type="ECO:0000256" key="1">
    <source>
        <dbReference type="SAM" id="MobiDB-lite"/>
    </source>
</evidence>
<comment type="caution">
    <text evidence="2">The sequence shown here is derived from an EMBL/GenBank/DDBJ whole genome shotgun (WGS) entry which is preliminary data.</text>
</comment>
<dbReference type="Proteomes" id="UP000596742">
    <property type="component" value="Unassembled WGS sequence"/>
</dbReference>
<feature type="compositionally biased region" description="Polar residues" evidence="1">
    <location>
        <begin position="42"/>
        <end position="52"/>
    </location>
</feature>
<feature type="compositionally biased region" description="Polar residues" evidence="1">
    <location>
        <begin position="140"/>
        <end position="151"/>
    </location>
</feature>
<gene>
    <name evidence="2" type="ORF">MGAL_10B069380</name>
</gene>
<feature type="compositionally biased region" description="Basic and acidic residues" evidence="1">
    <location>
        <begin position="1"/>
        <end position="10"/>
    </location>
</feature>
<accession>A0A8B6CCW3</accession>
<dbReference type="AlphaFoldDB" id="A0A8B6CCW3"/>
<keyword evidence="3" id="KW-1185">Reference proteome</keyword>
<name>A0A8B6CCW3_MYTGA</name>
<evidence type="ECO:0000313" key="3">
    <source>
        <dbReference type="Proteomes" id="UP000596742"/>
    </source>
</evidence>
<evidence type="ECO:0000313" key="2">
    <source>
        <dbReference type="EMBL" id="VDI03032.1"/>
    </source>
</evidence>